<dbReference type="InterPro" id="IPR045569">
    <property type="entry name" value="Metalloprtase-TldD/E_C"/>
</dbReference>
<dbReference type="SUPFAM" id="SSF111283">
    <property type="entry name" value="Putative modulator of DNA gyrase, PmbA/TldD"/>
    <property type="match status" value="1"/>
</dbReference>
<comment type="similarity">
    <text evidence="1">Belongs to the peptidase U62 family.</text>
</comment>
<feature type="non-terminal residue" evidence="3">
    <location>
        <position position="260"/>
    </location>
</feature>
<sequence length="260" mass="28440">LRLTAVAAEDGEVQQVGLSLGSRGDFSSIHSLHQQVEQMARHAVELLSAPQVKGGEYTVVLDPVLAGVFVHEAFGHLSESDFVYENDRLRQIMVLGRKFGSTELNIVDTAAMPGLRGSYKYDDEGVPATKTYLIKEGELVGRLHSRETAAKMKEKPTGNARAINYHYPPIVRMTNTYIEPGSASFEEIIGDIKEGVYAKNWFGGTTSMEMFTFSAGEAYMIRHGKLAEPLRPVVLTGNVFTTLNNIDAIGDDLKMNQGGG</sequence>
<gene>
    <name evidence="3" type="ORF">S06H3_21135</name>
</gene>
<dbReference type="EMBL" id="BARV01011049">
    <property type="protein sequence ID" value="GAI03548.1"/>
    <property type="molecule type" value="Genomic_DNA"/>
</dbReference>
<proteinExistence type="inferred from homology"/>
<dbReference type="PANTHER" id="PTHR30624:SF0">
    <property type="entry name" value="METALLOPROTEASE SLR0863"/>
    <property type="match status" value="1"/>
</dbReference>
<accession>X1KAC1</accession>
<evidence type="ECO:0000259" key="2">
    <source>
        <dbReference type="Pfam" id="PF19289"/>
    </source>
</evidence>
<dbReference type="InterPro" id="IPR036059">
    <property type="entry name" value="TldD/PmbA_sf"/>
</dbReference>
<evidence type="ECO:0000313" key="3">
    <source>
        <dbReference type="EMBL" id="GAI03548.1"/>
    </source>
</evidence>
<dbReference type="PANTHER" id="PTHR30624">
    <property type="entry name" value="UNCHARACTERIZED PROTEIN TLDD AND PMBA"/>
    <property type="match status" value="1"/>
</dbReference>
<organism evidence="3">
    <name type="scientific">marine sediment metagenome</name>
    <dbReference type="NCBI Taxonomy" id="412755"/>
    <lineage>
        <taxon>unclassified sequences</taxon>
        <taxon>metagenomes</taxon>
        <taxon>ecological metagenomes</taxon>
    </lineage>
</organism>
<feature type="domain" description="Metalloprotease TldD/E C-terminal" evidence="2">
    <location>
        <begin position="55"/>
        <end position="257"/>
    </location>
</feature>
<reference evidence="3" key="1">
    <citation type="journal article" date="2014" name="Front. Microbiol.">
        <title>High frequency of phylogenetically diverse reductive dehalogenase-homologous genes in deep subseafloor sedimentary metagenomes.</title>
        <authorList>
            <person name="Kawai M."/>
            <person name="Futagami T."/>
            <person name="Toyoda A."/>
            <person name="Takaki Y."/>
            <person name="Nishi S."/>
            <person name="Hori S."/>
            <person name="Arai W."/>
            <person name="Tsubouchi T."/>
            <person name="Morono Y."/>
            <person name="Uchiyama I."/>
            <person name="Ito T."/>
            <person name="Fujiyama A."/>
            <person name="Inagaki F."/>
            <person name="Takami H."/>
        </authorList>
    </citation>
    <scope>NUCLEOTIDE SEQUENCE</scope>
    <source>
        <strain evidence="3">Expedition CK06-06</strain>
    </source>
</reference>
<comment type="caution">
    <text evidence="3">The sequence shown here is derived from an EMBL/GenBank/DDBJ whole genome shotgun (WGS) entry which is preliminary data.</text>
</comment>
<feature type="non-terminal residue" evidence="3">
    <location>
        <position position="1"/>
    </location>
</feature>
<dbReference type="AlphaFoldDB" id="X1KAC1"/>
<name>X1KAC1_9ZZZZ</name>
<dbReference type="Pfam" id="PF19289">
    <property type="entry name" value="PmbA_TldD_3rd"/>
    <property type="match status" value="1"/>
</dbReference>
<protein>
    <recommendedName>
        <fullName evidence="2">Metalloprotease TldD/E C-terminal domain-containing protein</fullName>
    </recommendedName>
</protein>
<dbReference type="InterPro" id="IPR051463">
    <property type="entry name" value="Peptidase_U62_metallo"/>
</dbReference>
<dbReference type="GO" id="GO:0006508">
    <property type="term" value="P:proteolysis"/>
    <property type="evidence" value="ECO:0007669"/>
    <property type="project" value="InterPro"/>
</dbReference>
<dbReference type="GO" id="GO:0005829">
    <property type="term" value="C:cytosol"/>
    <property type="evidence" value="ECO:0007669"/>
    <property type="project" value="TreeGrafter"/>
</dbReference>
<evidence type="ECO:0000256" key="1">
    <source>
        <dbReference type="ARBA" id="ARBA00005836"/>
    </source>
</evidence>
<dbReference type="GO" id="GO:0008237">
    <property type="term" value="F:metallopeptidase activity"/>
    <property type="evidence" value="ECO:0007669"/>
    <property type="project" value="InterPro"/>
</dbReference>